<reference evidence="1 2" key="1">
    <citation type="submission" date="2018-01" db="EMBL/GenBank/DDBJ databases">
        <authorList>
            <person name="Clerissi C."/>
        </authorList>
    </citation>
    <scope>NUCLEOTIDE SEQUENCE [LARGE SCALE GENOMIC DNA]</scope>
    <source>
        <strain evidence="1">Cupriavidus taiwanensis STM 8556</strain>
    </source>
</reference>
<dbReference type="Proteomes" id="UP000256952">
    <property type="component" value="Chromosome CBM2613_a"/>
</dbReference>
<gene>
    <name evidence="1" type="ORF">CBM2613_A270005</name>
</gene>
<dbReference type="EMBL" id="OFTH01000020">
    <property type="protein sequence ID" value="SOZ61034.1"/>
    <property type="molecule type" value="Genomic_DNA"/>
</dbReference>
<name>A0A976G2B7_9BURK</name>
<protein>
    <submittedName>
        <fullName evidence="1">Uncharacterized protein</fullName>
    </submittedName>
</protein>
<sequence length="85" mass="9889">MPYSKSSFDHFKIHLVDTITTRYRVIQLCFSSKHRDTFTTSHIVKEQPIRRSDPRSLGNAKCKHSMLKRLHLANQTKVPGVSHRS</sequence>
<evidence type="ECO:0000313" key="2">
    <source>
        <dbReference type="Proteomes" id="UP000256952"/>
    </source>
</evidence>
<evidence type="ECO:0000313" key="1">
    <source>
        <dbReference type="EMBL" id="SOZ61034.1"/>
    </source>
</evidence>
<dbReference type="AlphaFoldDB" id="A0A976G2B7"/>
<comment type="caution">
    <text evidence="1">The sequence shown here is derived from an EMBL/GenBank/DDBJ whole genome shotgun (WGS) entry which is preliminary data.</text>
</comment>
<organism evidence="1 2">
    <name type="scientific">Cupriavidus taiwanensis</name>
    <dbReference type="NCBI Taxonomy" id="164546"/>
    <lineage>
        <taxon>Bacteria</taxon>
        <taxon>Pseudomonadati</taxon>
        <taxon>Pseudomonadota</taxon>
        <taxon>Betaproteobacteria</taxon>
        <taxon>Burkholderiales</taxon>
        <taxon>Burkholderiaceae</taxon>
        <taxon>Cupriavidus</taxon>
    </lineage>
</organism>
<accession>A0A976G2B7</accession>
<proteinExistence type="predicted"/>